<sequence length="97" mass="11370">MLLRLFVLFSLPIFICAQFFDHPPAPEPASVPASNYQWGLDPWRAEHWADASPHNQMYVDSNGRQGMRNVPMQGESQKGWFFWCTTKNCTGRRRRRK</sequence>
<protein>
    <submittedName>
        <fullName evidence="3">Secreted protein</fullName>
    </submittedName>
</protein>
<evidence type="ECO:0000313" key="3">
    <source>
        <dbReference type="WBParaSite" id="Gr19_v10_g10365.t1"/>
    </source>
</evidence>
<dbReference type="AlphaFoldDB" id="A0A914GQC5"/>
<organism evidence="2 3">
    <name type="scientific">Globodera rostochiensis</name>
    <name type="common">Golden nematode worm</name>
    <name type="synonym">Heterodera rostochiensis</name>
    <dbReference type="NCBI Taxonomy" id="31243"/>
    <lineage>
        <taxon>Eukaryota</taxon>
        <taxon>Metazoa</taxon>
        <taxon>Ecdysozoa</taxon>
        <taxon>Nematoda</taxon>
        <taxon>Chromadorea</taxon>
        <taxon>Rhabditida</taxon>
        <taxon>Tylenchina</taxon>
        <taxon>Tylenchomorpha</taxon>
        <taxon>Tylenchoidea</taxon>
        <taxon>Heteroderidae</taxon>
        <taxon>Heteroderinae</taxon>
        <taxon>Globodera</taxon>
    </lineage>
</organism>
<feature type="chain" id="PRO_5037688084" evidence="1">
    <location>
        <begin position="18"/>
        <end position="97"/>
    </location>
</feature>
<accession>A0A914GQC5</accession>
<dbReference type="Proteomes" id="UP000887572">
    <property type="component" value="Unplaced"/>
</dbReference>
<feature type="signal peptide" evidence="1">
    <location>
        <begin position="1"/>
        <end position="17"/>
    </location>
</feature>
<keyword evidence="2" id="KW-1185">Reference proteome</keyword>
<evidence type="ECO:0000313" key="2">
    <source>
        <dbReference type="Proteomes" id="UP000887572"/>
    </source>
</evidence>
<dbReference type="WBParaSite" id="Gr19_v10_g10365.t1">
    <property type="protein sequence ID" value="Gr19_v10_g10365.t1"/>
    <property type="gene ID" value="Gr19_v10_g10365"/>
</dbReference>
<name>A0A914GQC5_GLORO</name>
<proteinExistence type="predicted"/>
<evidence type="ECO:0000256" key="1">
    <source>
        <dbReference type="SAM" id="SignalP"/>
    </source>
</evidence>
<reference evidence="3" key="1">
    <citation type="submission" date="2022-11" db="UniProtKB">
        <authorList>
            <consortium name="WormBaseParasite"/>
        </authorList>
    </citation>
    <scope>IDENTIFICATION</scope>
</reference>
<keyword evidence="1" id="KW-0732">Signal</keyword>